<dbReference type="CDD" id="cd03443">
    <property type="entry name" value="PaaI_thioesterase"/>
    <property type="match status" value="1"/>
</dbReference>
<gene>
    <name evidence="4" type="ordered locus">CC_3645</name>
</gene>
<dbReference type="eggNOG" id="COG2050">
    <property type="taxonomic scope" value="Bacteria"/>
</dbReference>
<protein>
    <recommendedName>
        <fullName evidence="3">Thioesterase domain-containing protein</fullName>
    </recommendedName>
</protein>
<dbReference type="PATRIC" id="fig|190650.5.peg.3647"/>
<dbReference type="Pfam" id="PF03061">
    <property type="entry name" value="4HBT"/>
    <property type="match status" value="1"/>
</dbReference>
<keyword evidence="1" id="KW-0378">Hydrolase</keyword>
<evidence type="ECO:0000313" key="4">
    <source>
        <dbReference type="EMBL" id="AAK25607.1"/>
    </source>
</evidence>
<dbReference type="InterPro" id="IPR003736">
    <property type="entry name" value="PAAI_dom"/>
</dbReference>
<evidence type="ECO:0000256" key="1">
    <source>
        <dbReference type="ARBA" id="ARBA00022801"/>
    </source>
</evidence>
<dbReference type="GO" id="GO:0005829">
    <property type="term" value="C:cytosol"/>
    <property type="evidence" value="ECO:0007669"/>
    <property type="project" value="TreeGrafter"/>
</dbReference>
<dbReference type="GO" id="GO:0061522">
    <property type="term" value="F:1,4-dihydroxy-2-naphthoyl-CoA thioesterase activity"/>
    <property type="evidence" value="ECO:0007669"/>
    <property type="project" value="TreeGrafter"/>
</dbReference>
<dbReference type="Proteomes" id="UP000001816">
    <property type="component" value="Chromosome"/>
</dbReference>
<name>Q9A2C0_CAUVC</name>
<dbReference type="Gene3D" id="3.10.129.10">
    <property type="entry name" value="Hotdog Thioesterase"/>
    <property type="match status" value="1"/>
</dbReference>
<feature type="domain" description="Thioesterase" evidence="3">
    <location>
        <begin position="74"/>
        <end position="149"/>
    </location>
</feature>
<proteinExistence type="predicted"/>
<dbReference type="PANTHER" id="PTHR43240:SF7">
    <property type="entry name" value="BLR7284 PROTEIN"/>
    <property type="match status" value="1"/>
</dbReference>
<dbReference type="AlphaFoldDB" id="Q9A2C0"/>
<keyword evidence="5" id="KW-1185">Reference proteome</keyword>
<dbReference type="EMBL" id="AE005673">
    <property type="protein sequence ID" value="AAK25607.1"/>
    <property type="molecule type" value="Genomic_DNA"/>
</dbReference>
<dbReference type="HOGENOM" id="CLU_089876_7_0_5"/>
<evidence type="ECO:0000256" key="2">
    <source>
        <dbReference type="SAM" id="MobiDB-lite"/>
    </source>
</evidence>
<dbReference type="BioCyc" id="CAULO:CC3645-MONOMER"/>
<accession>Q9A2C0</accession>
<dbReference type="PANTHER" id="PTHR43240">
    <property type="entry name" value="1,4-DIHYDROXY-2-NAPHTHOYL-COA THIOESTERASE 1"/>
    <property type="match status" value="1"/>
</dbReference>
<dbReference type="SMR" id="Q9A2C0"/>
<reference evidence="4 5" key="1">
    <citation type="journal article" date="2001" name="Proc. Natl. Acad. Sci. U.S.A.">
        <title>Complete genome sequence of Caulobacter crescentus.</title>
        <authorList>
            <person name="Nierman W.C."/>
            <person name="Feldblyum T.V."/>
            <person name="Laub M.T."/>
            <person name="Paulsen I.T."/>
            <person name="Nelson K.E."/>
            <person name="Eisen J.A."/>
            <person name="Heidelberg J.F."/>
            <person name="Alley M.R."/>
            <person name="Ohta N."/>
            <person name="Maddock J.R."/>
            <person name="Potocka I."/>
            <person name="Nelson W.C."/>
            <person name="Newton A."/>
            <person name="Stephens C."/>
            <person name="Phadke N.D."/>
            <person name="Ely B."/>
            <person name="DeBoy R.T."/>
            <person name="Dodson R.J."/>
            <person name="Durkin A.S."/>
            <person name="Gwinn M.L."/>
            <person name="Haft D.H."/>
            <person name="Kolonay J.F."/>
            <person name="Smit J."/>
            <person name="Craven M.B."/>
            <person name="Khouri H."/>
            <person name="Shetty J."/>
            <person name="Berry K."/>
            <person name="Utterback T."/>
            <person name="Tran K."/>
            <person name="Wolf A."/>
            <person name="Vamathevan J."/>
            <person name="Ermolaeva M."/>
            <person name="White O."/>
            <person name="Salzberg S.L."/>
            <person name="Venter J.C."/>
            <person name="Shapiro L."/>
            <person name="Fraser C.M."/>
        </authorList>
    </citation>
    <scope>NUCLEOTIDE SEQUENCE [LARGE SCALE GENOMIC DNA]</scope>
    <source>
        <strain evidence="5">ATCC 19089 / CB15</strain>
    </source>
</reference>
<evidence type="ECO:0000259" key="3">
    <source>
        <dbReference type="Pfam" id="PF03061"/>
    </source>
</evidence>
<dbReference type="InterPro" id="IPR006683">
    <property type="entry name" value="Thioestr_dom"/>
</dbReference>
<dbReference type="EnsemblBacteria" id="AAK25607">
    <property type="protein sequence ID" value="AAK25607"/>
    <property type="gene ID" value="CC_3645"/>
</dbReference>
<sequence>MTGAETGSHFRRHALDAKPIGMSDHEQTKLIATAMNEGSPQAKALGFTTLEIGDAVALLKVPYRPEIIGDPETGVIAGGVVTTLLDHASGQAVHAAMETWTSIATLDLRIDYMRAAEPGLDVMARAHCYKLTRSVAFVRAVAYDRDPEDPIATGQATFMLDSSAGKKAGANLKPSRQQRSKTGGVDQ</sequence>
<dbReference type="SUPFAM" id="SSF54637">
    <property type="entry name" value="Thioesterase/thiol ester dehydrase-isomerase"/>
    <property type="match status" value="1"/>
</dbReference>
<feature type="region of interest" description="Disordered" evidence="2">
    <location>
        <begin position="165"/>
        <end position="187"/>
    </location>
</feature>
<dbReference type="KEGG" id="ccr:CC_3645"/>
<organism evidence="4 5">
    <name type="scientific">Caulobacter vibrioides (strain ATCC 19089 / CIP 103742 / CB 15)</name>
    <name type="common">Caulobacter crescentus</name>
    <dbReference type="NCBI Taxonomy" id="190650"/>
    <lineage>
        <taxon>Bacteria</taxon>
        <taxon>Pseudomonadati</taxon>
        <taxon>Pseudomonadota</taxon>
        <taxon>Alphaproteobacteria</taxon>
        <taxon>Caulobacterales</taxon>
        <taxon>Caulobacteraceae</taxon>
        <taxon>Caulobacter</taxon>
    </lineage>
</organism>
<dbReference type="InterPro" id="IPR029069">
    <property type="entry name" value="HotDog_dom_sf"/>
</dbReference>
<dbReference type="NCBIfam" id="TIGR00369">
    <property type="entry name" value="unchar_dom_1"/>
    <property type="match status" value="1"/>
</dbReference>
<dbReference type="STRING" id="190650.CC_3645"/>
<evidence type="ECO:0000313" key="5">
    <source>
        <dbReference type="Proteomes" id="UP000001816"/>
    </source>
</evidence>
<dbReference type="PIR" id="C87701">
    <property type="entry name" value="C87701"/>
</dbReference>